<gene>
    <name evidence="8" type="ORF">LY01_02074</name>
</gene>
<feature type="domain" description="SusD-like N-terminal" evidence="7">
    <location>
        <begin position="49"/>
        <end position="213"/>
    </location>
</feature>
<accession>A0A2S6IJT4</accession>
<dbReference type="InterPro" id="IPR033985">
    <property type="entry name" value="SusD-like_N"/>
</dbReference>
<protein>
    <submittedName>
        <fullName evidence="8">Putative outer membrane starch-binding protein</fullName>
    </submittedName>
</protein>
<comment type="subcellular location">
    <subcellularLocation>
        <location evidence="1">Cell outer membrane</location>
    </subcellularLocation>
</comment>
<evidence type="ECO:0000259" key="7">
    <source>
        <dbReference type="Pfam" id="PF14322"/>
    </source>
</evidence>
<dbReference type="InterPro" id="IPR011990">
    <property type="entry name" value="TPR-like_helical_dom_sf"/>
</dbReference>
<dbReference type="CDD" id="cd08977">
    <property type="entry name" value="SusD"/>
    <property type="match status" value="1"/>
</dbReference>
<evidence type="ECO:0000256" key="4">
    <source>
        <dbReference type="ARBA" id="ARBA00023136"/>
    </source>
</evidence>
<evidence type="ECO:0000256" key="2">
    <source>
        <dbReference type="ARBA" id="ARBA00006275"/>
    </source>
</evidence>
<evidence type="ECO:0000256" key="3">
    <source>
        <dbReference type="ARBA" id="ARBA00022729"/>
    </source>
</evidence>
<reference evidence="8 9" key="1">
    <citation type="submission" date="2018-02" db="EMBL/GenBank/DDBJ databases">
        <title>Genomic Encyclopedia of Archaeal and Bacterial Type Strains, Phase II (KMG-II): from individual species to whole genera.</title>
        <authorList>
            <person name="Goeker M."/>
        </authorList>
    </citation>
    <scope>NUCLEOTIDE SEQUENCE [LARGE SCALE GENOMIC DNA]</scope>
    <source>
        <strain evidence="8 9">DSM 16809</strain>
    </source>
</reference>
<proteinExistence type="inferred from homology"/>
<comment type="caution">
    <text evidence="8">The sequence shown here is derived from an EMBL/GenBank/DDBJ whole genome shotgun (WGS) entry which is preliminary data.</text>
</comment>
<dbReference type="Gene3D" id="1.25.40.390">
    <property type="match status" value="1"/>
</dbReference>
<dbReference type="OrthoDB" id="5694214at2"/>
<dbReference type="SUPFAM" id="SSF48452">
    <property type="entry name" value="TPR-like"/>
    <property type="match status" value="1"/>
</dbReference>
<keyword evidence="3" id="KW-0732">Signal</keyword>
<dbReference type="GO" id="GO:0009279">
    <property type="term" value="C:cell outer membrane"/>
    <property type="evidence" value="ECO:0007669"/>
    <property type="project" value="UniProtKB-SubCell"/>
</dbReference>
<dbReference type="Pfam" id="PF07980">
    <property type="entry name" value="SusD_RagB"/>
    <property type="match status" value="1"/>
</dbReference>
<evidence type="ECO:0000256" key="5">
    <source>
        <dbReference type="ARBA" id="ARBA00023237"/>
    </source>
</evidence>
<keyword evidence="5" id="KW-0998">Cell outer membrane</keyword>
<dbReference type="Pfam" id="PF14322">
    <property type="entry name" value="SusD-like_3"/>
    <property type="match status" value="1"/>
</dbReference>
<evidence type="ECO:0000313" key="8">
    <source>
        <dbReference type="EMBL" id="PPK94435.1"/>
    </source>
</evidence>
<sequence>MKTYIYKIAALIVIATALHSCEDAIDLEPISDIGADGFYANADQVNLGIIGAYNSLQEKQFDEWVVTELRSDNTQLSFDNSQNANVPYRQLDQFVSNPLNEFTSSYWRASYKTIGLSNHVIEAIDVVEDATLAAQYEGEARFLRGHSLFNLVRLYGGVFIVTETVDASQARNLERKSIEEAYTVIIEDLEFAYNNLPDSYGSDQAGRATKWAAGLELGKALLTLGTSDSKVRAEIVLRDVVSSSGGRLLDNYEDVFDTNNEMNDEIFFAVRYQSGLVGLGAPFANLFSPRASENSVVFGGGDEFNVPTEGMESLYAANDPRAGVNFSTSWVDNVGNTNFERFISKYNSDFGNVDDAPNDWVISRYADAVLLLAETINENSGPTTEAVDLLNLVKNRANQPDAVATDVDTFFEFKLALEEERRKEFAFENHRWFDLVRNNRAVTVMNNHFATDFQYNDPDAPFFNTAPIQQFQTLLPIPQYEIDLNPSVAQNVGY</sequence>
<dbReference type="EMBL" id="PTJE01000004">
    <property type="protein sequence ID" value="PPK94435.1"/>
    <property type="molecule type" value="Genomic_DNA"/>
</dbReference>
<evidence type="ECO:0000259" key="6">
    <source>
        <dbReference type="Pfam" id="PF07980"/>
    </source>
</evidence>
<evidence type="ECO:0000313" key="9">
    <source>
        <dbReference type="Proteomes" id="UP000239002"/>
    </source>
</evidence>
<keyword evidence="4" id="KW-0472">Membrane</keyword>
<comment type="similarity">
    <text evidence="2">Belongs to the SusD family.</text>
</comment>
<dbReference type="RefSeq" id="WP_104515754.1">
    <property type="nucleotide sequence ID" value="NZ_MQVW01000004.1"/>
</dbReference>
<feature type="domain" description="RagB/SusD" evidence="6">
    <location>
        <begin position="340"/>
        <end position="494"/>
    </location>
</feature>
<keyword evidence="9" id="KW-1185">Reference proteome</keyword>
<dbReference type="Proteomes" id="UP000239002">
    <property type="component" value="Unassembled WGS sequence"/>
</dbReference>
<evidence type="ECO:0000256" key="1">
    <source>
        <dbReference type="ARBA" id="ARBA00004442"/>
    </source>
</evidence>
<name>A0A2S6IJT4_9FLAO</name>
<dbReference type="AlphaFoldDB" id="A0A2S6IJT4"/>
<dbReference type="InterPro" id="IPR012944">
    <property type="entry name" value="SusD_RagB_dom"/>
</dbReference>
<organism evidence="8 9">
    <name type="scientific">Nonlabens xylanidelens</name>
    <dbReference type="NCBI Taxonomy" id="191564"/>
    <lineage>
        <taxon>Bacteria</taxon>
        <taxon>Pseudomonadati</taxon>
        <taxon>Bacteroidota</taxon>
        <taxon>Flavobacteriia</taxon>
        <taxon>Flavobacteriales</taxon>
        <taxon>Flavobacteriaceae</taxon>
        <taxon>Nonlabens</taxon>
    </lineage>
</organism>